<sequence>MFPPRPTQSSSVVHTEKPKHNSFSSSPQQTWLPSRNSRPWSTNAPIRPHHARVPSSQLGPHHSLNLSKAGGDSPKRSQSSNQDPTTLNKPGLPFISWTAVSP</sequence>
<reference evidence="3" key="1">
    <citation type="submission" date="2014-03" db="EMBL/GenBank/DDBJ databases">
        <title>The Genome Sequence of Puccinia striiformis f. sp. tritici PST-78.</title>
        <authorList>
            <consortium name="The Broad Institute Genome Sequencing Platform"/>
            <person name="Cuomo C."/>
            <person name="Hulbert S."/>
            <person name="Chen X."/>
            <person name="Walker B."/>
            <person name="Young S.K."/>
            <person name="Zeng Q."/>
            <person name="Gargeya S."/>
            <person name="Fitzgerald M."/>
            <person name="Haas B."/>
            <person name="Abouelleil A."/>
            <person name="Alvarado L."/>
            <person name="Arachchi H.M."/>
            <person name="Berlin A.M."/>
            <person name="Chapman S.B."/>
            <person name="Goldberg J."/>
            <person name="Griggs A."/>
            <person name="Gujja S."/>
            <person name="Hansen M."/>
            <person name="Howarth C."/>
            <person name="Imamovic A."/>
            <person name="Larimer J."/>
            <person name="McCowan C."/>
            <person name="Montmayeur A."/>
            <person name="Murphy C."/>
            <person name="Neiman D."/>
            <person name="Pearson M."/>
            <person name="Priest M."/>
            <person name="Roberts A."/>
            <person name="Saif S."/>
            <person name="Shea T."/>
            <person name="Sisk P."/>
            <person name="Sykes S."/>
            <person name="Wortman J."/>
            <person name="Nusbaum C."/>
            <person name="Birren B."/>
        </authorList>
    </citation>
    <scope>NUCLEOTIDE SEQUENCE [LARGE SCALE GENOMIC DNA]</scope>
    <source>
        <strain evidence="3">race PST-78</strain>
    </source>
</reference>
<gene>
    <name evidence="2" type="ORF">PSTG_13327</name>
</gene>
<protein>
    <submittedName>
        <fullName evidence="2">Uncharacterized protein</fullName>
    </submittedName>
</protein>
<evidence type="ECO:0000313" key="3">
    <source>
        <dbReference type="Proteomes" id="UP000054564"/>
    </source>
</evidence>
<dbReference type="Proteomes" id="UP000054564">
    <property type="component" value="Unassembled WGS sequence"/>
</dbReference>
<dbReference type="AlphaFoldDB" id="A0A0L0V279"/>
<comment type="caution">
    <text evidence="2">The sequence shown here is derived from an EMBL/GenBank/DDBJ whole genome shotgun (WGS) entry which is preliminary data.</text>
</comment>
<feature type="compositionally biased region" description="Polar residues" evidence="1">
    <location>
        <begin position="76"/>
        <end position="88"/>
    </location>
</feature>
<organism evidence="2 3">
    <name type="scientific">Puccinia striiformis f. sp. tritici PST-78</name>
    <dbReference type="NCBI Taxonomy" id="1165861"/>
    <lineage>
        <taxon>Eukaryota</taxon>
        <taxon>Fungi</taxon>
        <taxon>Dikarya</taxon>
        <taxon>Basidiomycota</taxon>
        <taxon>Pucciniomycotina</taxon>
        <taxon>Pucciniomycetes</taxon>
        <taxon>Pucciniales</taxon>
        <taxon>Pucciniaceae</taxon>
        <taxon>Puccinia</taxon>
    </lineage>
</organism>
<proteinExistence type="predicted"/>
<feature type="compositionally biased region" description="Polar residues" evidence="1">
    <location>
        <begin position="21"/>
        <end position="44"/>
    </location>
</feature>
<feature type="region of interest" description="Disordered" evidence="1">
    <location>
        <begin position="1"/>
        <end position="102"/>
    </location>
</feature>
<name>A0A0L0V279_9BASI</name>
<keyword evidence="3" id="KW-1185">Reference proteome</keyword>
<evidence type="ECO:0000256" key="1">
    <source>
        <dbReference type="SAM" id="MobiDB-lite"/>
    </source>
</evidence>
<dbReference type="EMBL" id="AJIL01000140">
    <property type="protein sequence ID" value="KNE93286.1"/>
    <property type="molecule type" value="Genomic_DNA"/>
</dbReference>
<accession>A0A0L0V279</accession>
<evidence type="ECO:0000313" key="2">
    <source>
        <dbReference type="EMBL" id="KNE93286.1"/>
    </source>
</evidence>